<evidence type="ECO:0000313" key="6">
    <source>
        <dbReference type="Proteomes" id="UP000311469"/>
    </source>
</evidence>
<feature type="domain" description="HTH cro/C1-type" evidence="4">
    <location>
        <begin position="13"/>
        <end position="67"/>
    </location>
</feature>
<name>A0A5B8CCK9_SPHSA</name>
<reference evidence="5 6" key="1">
    <citation type="submission" date="2019-06" db="EMBL/GenBank/DDBJ databases">
        <title>Genome organization and adaptive potential of archetypical organophosphate degarding Sphingobium fuliginis ATCC 27551.</title>
        <authorList>
            <person name="Sarwar A."/>
            <person name="Parthasarathy S."/>
            <person name="Singh C."/>
            <person name="Siddavattam D."/>
        </authorList>
    </citation>
    <scope>NUCLEOTIDE SEQUENCE [LARGE SCALE GENOMIC DNA]</scope>
    <source>
        <strain evidence="5 6">ATCC 27551</strain>
    </source>
</reference>
<dbReference type="InterPro" id="IPR050807">
    <property type="entry name" value="TransReg_Diox_bact_type"/>
</dbReference>
<dbReference type="AlphaFoldDB" id="A0A5B8CCK9"/>
<dbReference type="PROSITE" id="PS50943">
    <property type="entry name" value="HTH_CROC1"/>
    <property type="match status" value="1"/>
</dbReference>
<dbReference type="GO" id="GO:0005829">
    <property type="term" value="C:cytosol"/>
    <property type="evidence" value="ECO:0007669"/>
    <property type="project" value="TreeGrafter"/>
</dbReference>
<dbReference type="Gene3D" id="1.10.260.40">
    <property type="entry name" value="lambda repressor-like DNA-binding domains"/>
    <property type="match status" value="1"/>
</dbReference>
<gene>
    <name evidence="5" type="ORF">FIL70_08390</name>
</gene>
<dbReference type="SUPFAM" id="SSF47413">
    <property type="entry name" value="lambda repressor-like DNA-binding domains"/>
    <property type="match status" value="1"/>
</dbReference>
<dbReference type="InterPro" id="IPR001387">
    <property type="entry name" value="Cro/C1-type_HTH"/>
</dbReference>
<proteinExistence type="predicted"/>
<dbReference type="SMART" id="SM00530">
    <property type="entry name" value="HTH_XRE"/>
    <property type="match status" value="1"/>
</dbReference>
<protein>
    <submittedName>
        <fullName evidence="5">Helix-turn-helix transcriptional regulator</fullName>
    </submittedName>
</protein>
<organism evidence="5 6">
    <name type="scientific">Sphingobium fuliginis ATCC 27551</name>
    <dbReference type="NCBI Taxonomy" id="1208342"/>
    <lineage>
        <taxon>Bacteria</taxon>
        <taxon>Pseudomonadati</taxon>
        <taxon>Pseudomonadota</taxon>
        <taxon>Alphaproteobacteria</taxon>
        <taxon>Sphingomonadales</taxon>
        <taxon>Sphingomonadaceae</taxon>
        <taxon>Sphingobium</taxon>
    </lineage>
</organism>
<dbReference type="KEGG" id="sufl:FIL70_08390"/>
<dbReference type="GO" id="GO:0003700">
    <property type="term" value="F:DNA-binding transcription factor activity"/>
    <property type="evidence" value="ECO:0007669"/>
    <property type="project" value="TreeGrafter"/>
</dbReference>
<accession>A0A5B8CCK9</accession>
<dbReference type="PANTHER" id="PTHR46797:SF23">
    <property type="entry name" value="HTH-TYPE TRANSCRIPTIONAL REGULATOR SUTR"/>
    <property type="match status" value="1"/>
</dbReference>
<keyword evidence="2" id="KW-0238">DNA-binding</keyword>
<dbReference type="GO" id="GO:0003677">
    <property type="term" value="F:DNA binding"/>
    <property type="evidence" value="ECO:0007669"/>
    <property type="project" value="UniProtKB-KW"/>
</dbReference>
<dbReference type="CDD" id="cd00093">
    <property type="entry name" value="HTH_XRE"/>
    <property type="match status" value="1"/>
</dbReference>
<evidence type="ECO:0000256" key="3">
    <source>
        <dbReference type="ARBA" id="ARBA00023163"/>
    </source>
</evidence>
<keyword evidence="3" id="KW-0804">Transcription</keyword>
<evidence type="ECO:0000313" key="5">
    <source>
        <dbReference type="EMBL" id="QDC37234.1"/>
    </source>
</evidence>
<evidence type="ECO:0000259" key="4">
    <source>
        <dbReference type="PROSITE" id="PS50943"/>
    </source>
</evidence>
<evidence type="ECO:0000256" key="2">
    <source>
        <dbReference type="ARBA" id="ARBA00023125"/>
    </source>
</evidence>
<sequence length="82" mass="9175">MAGRARQLIARNVRALREARRMTQEDLAGEAEVDRSYISEIENAHFSVSADLVEKLADVFGVEIYEMFHPDTAENAKHASLG</sequence>
<dbReference type="InterPro" id="IPR010982">
    <property type="entry name" value="Lambda_DNA-bd_dom_sf"/>
</dbReference>
<dbReference type="Proteomes" id="UP000311469">
    <property type="component" value="Chromosome cSF1"/>
</dbReference>
<dbReference type="RefSeq" id="WP_140042034.1">
    <property type="nucleotide sequence ID" value="NZ_CP041016.1"/>
</dbReference>
<keyword evidence="1" id="KW-0805">Transcription regulation</keyword>
<dbReference type="PANTHER" id="PTHR46797">
    <property type="entry name" value="HTH-TYPE TRANSCRIPTIONAL REGULATOR"/>
    <property type="match status" value="1"/>
</dbReference>
<dbReference type="EMBL" id="CP041016">
    <property type="protein sequence ID" value="QDC37234.1"/>
    <property type="molecule type" value="Genomic_DNA"/>
</dbReference>
<evidence type="ECO:0000256" key="1">
    <source>
        <dbReference type="ARBA" id="ARBA00023015"/>
    </source>
</evidence>
<dbReference type="Pfam" id="PF01381">
    <property type="entry name" value="HTH_3"/>
    <property type="match status" value="1"/>
</dbReference>